<dbReference type="RefSeq" id="WP_166223298.1">
    <property type="nucleotide sequence ID" value="NZ_CP049989.1"/>
</dbReference>
<keyword evidence="1" id="KW-0472">Membrane</keyword>
<keyword evidence="1" id="KW-1133">Transmembrane helix</keyword>
<evidence type="ECO:0000313" key="2">
    <source>
        <dbReference type="EMBL" id="QIM50817.1"/>
    </source>
</evidence>
<protein>
    <submittedName>
        <fullName evidence="2">Uncharacterized protein</fullName>
    </submittedName>
</protein>
<keyword evidence="3" id="KW-1185">Reference proteome</keyword>
<dbReference type="Proteomes" id="UP000503162">
    <property type="component" value="Chromosome"/>
</dbReference>
<gene>
    <name evidence="2" type="ORF">G9Q37_01070</name>
</gene>
<name>A0A6G8ICB3_9BURK</name>
<dbReference type="EMBL" id="CP049989">
    <property type="protein sequence ID" value="QIM50817.1"/>
    <property type="molecule type" value="Genomic_DNA"/>
</dbReference>
<dbReference type="AlphaFoldDB" id="A0A6G8ICB3"/>
<proteinExistence type="predicted"/>
<sequence length="45" mass="5227">MWLLVAKMREHFFPFGPQIVMRLMVAIHWIAVLMTAVASHADFDV</sequence>
<dbReference type="KEGG" id="hcz:G9Q37_01070"/>
<evidence type="ECO:0000313" key="3">
    <source>
        <dbReference type="Proteomes" id="UP000503162"/>
    </source>
</evidence>
<accession>A0A6G8ICB3</accession>
<reference evidence="2 3" key="1">
    <citation type="submission" date="2020-03" db="EMBL/GenBank/DDBJ databases">
        <title>Hydrogenophaga sp. nov. isolated from cyanobacterial mat.</title>
        <authorList>
            <person name="Thorat V."/>
            <person name="Kirdat K."/>
            <person name="Tiwarekar B."/>
            <person name="Costa E.D."/>
            <person name="Yadav A."/>
        </authorList>
    </citation>
    <scope>NUCLEOTIDE SEQUENCE [LARGE SCALE GENOMIC DNA]</scope>
    <source>
        <strain evidence="2 3">BA0156</strain>
    </source>
</reference>
<keyword evidence="1" id="KW-0812">Transmembrane</keyword>
<feature type="transmembrane region" description="Helical" evidence="1">
    <location>
        <begin position="20"/>
        <end position="41"/>
    </location>
</feature>
<evidence type="ECO:0000256" key="1">
    <source>
        <dbReference type="SAM" id="Phobius"/>
    </source>
</evidence>
<organism evidence="2 3">
    <name type="scientific">Hydrogenophaga crocea</name>
    <dbReference type="NCBI Taxonomy" id="2716225"/>
    <lineage>
        <taxon>Bacteria</taxon>
        <taxon>Pseudomonadati</taxon>
        <taxon>Pseudomonadota</taxon>
        <taxon>Betaproteobacteria</taxon>
        <taxon>Burkholderiales</taxon>
        <taxon>Comamonadaceae</taxon>
        <taxon>Hydrogenophaga</taxon>
    </lineage>
</organism>